<reference evidence="2 3" key="1">
    <citation type="submission" date="2016-10" db="EMBL/GenBank/DDBJ databases">
        <authorList>
            <person name="Varghese N."/>
            <person name="Submissions S."/>
        </authorList>
    </citation>
    <scope>NUCLEOTIDE SEQUENCE [LARGE SCALE GENOMIC DNA]</scope>
    <source>
        <strain evidence="2 3">CGMCC 1.6377</strain>
    </source>
</reference>
<dbReference type="Pfam" id="PF23957">
    <property type="entry name" value="DUF7286"/>
    <property type="match status" value="1"/>
</dbReference>
<protein>
    <submittedName>
        <fullName evidence="2">Uncharacterized protein</fullName>
    </submittedName>
</protein>
<name>A0A1I3ASW7_9EURY</name>
<proteinExistence type="predicted"/>
<feature type="region of interest" description="Disordered" evidence="1">
    <location>
        <begin position="325"/>
        <end position="347"/>
    </location>
</feature>
<feature type="region of interest" description="Disordered" evidence="1">
    <location>
        <begin position="389"/>
        <end position="432"/>
    </location>
</feature>
<evidence type="ECO:0000256" key="1">
    <source>
        <dbReference type="SAM" id="MobiDB-lite"/>
    </source>
</evidence>
<sequence length="1071" mass="113985">MGRSRRVRTVSLADDERARVPFALVGVLLLVTSSAYAAGVVDQGLVSEDRSVERAMERVDADATAALRHAAREAAHDAAERPVTRATAIERDGAGPAWRTADGTPTDAVRSGSAFEDAFRIRLALAGTEALDAVTAGVGDVSVTAGFERIDGPLAPSDLESLRETVRAEPVADGTAVRVVFEDVTLTATRSGWTVGERTENRTVVVAVPTFAAHERTERFETRLNRGPVEGPGLGRQLTASLYPVTWARGYGQYAGAPIENVLANRHVELSTNAGIVRTQRDVFGTSDPDARGGVAEATARTGLTDLLAPTELDESAWSERVLDTPTPDPNAGGDGFGPARNHSDRTTSVSVGHAADVAAVSVHDDLEAEMRDSYRVEASLEVSADRFVAGGRPRPPRPSGGAGRWERVSVSTDETTRVVSDDGTPTGVPSGTVESGERVDFGSTTREVRIERVATGRWKQVVRRKVVVESAVVDENGTVLKPATYGMRDVVVDRETTRASATDRYRVSVDVTGRYEPRDRAPDRPTGTFGAGDGTGGADLTGTPAAARSDLGVDEARDVDRLAREAVDHGDVERSTVVFGERSERAVERVRSDLDDLRVVVRGIESELSMEEMAVGEADPYGGLAGTIRDRRSDLVDAPRTYDGAVDRARISVRIAYLESVAEELESASEDEEVATDAFLERVEDAFGGPSIGEVIASREAARDTETYRIGDEGPGGSVELTPNASPGYLPRTAVDGATVEAVDGTTTRPLAVRNLNYVTVPYGDVASGVVERVLGSGDHVRIGVAGRVLLAADRSLAERSDPDLRADRNELADRVESASATVDRELVATLGDRTALTRSDARAVVGAVAGEYGSPGSRAVAIDEGEYADRIASEAASVEELSDGEEGAIAARLRVTLRDATGRDAVRIPTRFVDGPTEAVRGHVRGEIEGAVEDELRRGSEAAVDRWASDSDRAVARWMREPNRSIGAGLPVAPVPGYWVATVNAWRVEARGEYPRFTLSGDVGTPNRPFEYVREEATVTVDVGGERVELGRTEPVRFETETVVVVAVPAGSPGVGDVDGTRDETSPGW</sequence>
<dbReference type="InterPro" id="IPR055710">
    <property type="entry name" value="DUF7286"/>
</dbReference>
<evidence type="ECO:0000313" key="3">
    <source>
        <dbReference type="Proteomes" id="UP000323537"/>
    </source>
</evidence>
<accession>A0A1I3ASW7</accession>
<dbReference type="Proteomes" id="UP000323537">
    <property type="component" value="Unassembled WGS sequence"/>
</dbReference>
<dbReference type="OrthoDB" id="124691at2157"/>
<evidence type="ECO:0000313" key="2">
    <source>
        <dbReference type="EMBL" id="SFH52906.1"/>
    </source>
</evidence>
<feature type="region of interest" description="Disordered" evidence="1">
    <location>
        <begin position="514"/>
        <end position="553"/>
    </location>
</feature>
<dbReference type="AlphaFoldDB" id="A0A1I3ASW7"/>
<dbReference type="EMBL" id="FOPZ01000007">
    <property type="protein sequence ID" value="SFH52906.1"/>
    <property type="molecule type" value="Genomic_DNA"/>
</dbReference>
<gene>
    <name evidence="2" type="ORF">SAMN04488066_10762</name>
</gene>
<organism evidence="2 3">
    <name type="scientific">Halorubrum aquaticum</name>
    <dbReference type="NCBI Taxonomy" id="387340"/>
    <lineage>
        <taxon>Archaea</taxon>
        <taxon>Methanobacteriati</taxon>
        <taxon>Methanobacteriota</taxon>
        <taxon>Stenosarchaea group</taxon>
        <taxon>Halobacteria</taxon>
        <taxon>Halobacteriales</taxon>
        <taxon>Haloferacaceae</taxon>
        <taxon>Halorubrum</taxon>
    </lineage>
</organism>
<feature type="compositionally biased region" description="Gly residues" evidence="1">
    <location>
        <begin position="530"/>
        <end position="540"/>
    </location>
</feature>
<keyword evidence="3" id="KW-1185">Reference proteome</keyword>
<feature type="compositionally biased region" description="Basic and acidic residues" evidence="1">
    <location>
        <begin position="514"/>
        <end position="524"/>
    </location>
</feature>
<dbReference type="RefSeq" id="WP_149784249.1">
    <property type="nucleotide sequence ID" value="NZ_BAAADP010000003.1"/>
</dbReference>